<evidence type="ECO:0000313" key="2">
    <source>
        <dbReference type="Proteomes" id="UP000624404"/>
    </source>
</evidence>
<comment type="caution">
    <text evidence="1">The sequence shown here is derived from an EMBL/GenBank/DDBJ whole genome shotgun (WGS) entry which is preliminary data.</text>
</comment>
<dbReference type="AlphaFoldDB" id="A0A8H2ZSK8"/>
<keyword evidence="2" id="KW-1185">Reference proteome</keyword>
<reference evidence="1" key="1">
    <citation type="submission" date="2020-10" db="EMBL/GenBank/DDBJ databases">
        <authorList>
            <person name="Kusch S."/>
        </authorList>
    </citation>
    <scope>NUCLEOTIDE SEQUENCE</scope>
    <source>
        <strain evidence="1">SwB9</strain>
    </source>
</reference>
<name>A0A8H2ZSK8_9HELO</name>
<gene>
    <name evidence="1" type="ORF">SCLTRI_LOCUS9917</name>
</gene>
<dbReference type="Proteomes" id="UP000624404">
    <property type="component" value="Unassembled WGS sequence"/>
</dbReference>
<dbReference type="EMBL" id="CAJHIA010000036">
    <property type="protein sequence ID" value="CAD6453311.1"/>
    <property type="molecule type" value="Genomic_DNA"/>
</dbReference>
<accession>A0A8H2ZSK8</accession>
<protein>
    <submittedName>
        <fullName evidence="1">788eb5a1-8145-4740-a15c-77be8bc71e87</fullName>
    </submittedName>
</protein>
<evidence type="ECO:0000313" key="1">
    <source>
        <dbReference type="EMBL" id="CAD6453311.1"/>
    </source>
</evidence>
<dbReference type="OrthoDB" id="3513721at2759"/>
<sequence>MPDLIDAQLLCLNVPPNHLRGAIRMITHRLALLAENPSTAVSRDVFPEKNSWQQALHNFIEMGIINGLEMWTEFCRLFKKLTAHVDFQILWDIFEDTDSPDELFSRKLFSQDNLMELFDRGPRSPLSLASLTLN</sequence>
<organism evidence="1 2">
    <name type="scientific">Sclerotinia trifoliorum</name>
    <dbReference type="NCBI Taxonomy" id="28548"/>
    <lineage>
        <taxon>Eukaryota</taxon>
        <taxon>Fungi</taxon>
        <taxon>Dikarya</taxon>
        <taxon>Ascomycota</taxon>
        <taxon>Pezizomycotina</taxon>
        <taxon>Leotiomycetes</taxon>
        <taxon>Helotiales</taxon>
        <taxon>Sclerotiniaceae</taxon>
        <taxon>Sclerotinia</taxon>
    </lineage>
</organism>
<proteinExistence type="predicted"/>